<keyword evidence="6" id="KW-0358">Heparin-binding</keyword>
<evidence type="ECO:0000256" key="3">
    <source>
        <dbReference type="ARBA" id="ARBA00004593"/>
    </source>
</evidence>
<dbReference type="PROSITE" id="PS50024">
    <property type="entry name" value="SEA"/>
    <property type="match status" value="1"/>
</dbReference>
<reference evidence="19 20" key="1">
    <citation type="journal article" date="2013" name="Proc. Natl. Acad. Sci. U.S.A.">
        <title>The king cobra genome reveals dynamic gene evolution and adaptation in the snake venom system.</title>
        <authorList>
            <person name="Vonk F.J."/>
            <person name="Casewell N.R."/>
            <person name="Henkel C.V."/>
            <person name="Heimberg A.M."/>
            <person name="Jansen H.J."/>
            <person name="McCleary R.J."/>
            <person name="Kerkkamp H.M."/>
            <person name="Vos R.A."/>
            <person name="Guerreiro I."/>
            <person name="Calvete J.J."/>
            <person name="Wuster W."/>
            <person name="Woods A.E."/>
            <person name="Logan J.M."/>
            <person name="Harrison R.A."/>
            <person name="Castoe T.A."/>
            <person name="de Koning A.P."/>
            <person name="Pollock D.D."/>
            <person name="Yandell M."/>
            <person name="Calderon D."/>
            <person name="Renjifo C."/>
            <person name="Currier R.B."/>
            <person name="Salgado D."/>
            <person name="Pla D."/>
            <person name="Sanz L."/>
            <person name="Hyder A.S."/>
            <person name="Ribeiro J.M."/>
            <person name="Arntzen J.W."/>
            <person name="van den Thillart G.E."/>
            <person name="Boetzer M."/>
            <person name="Pirovano W."/>
            <person name="Dirks R.P."/>
            <person name="Spaink H.P."/>
            <person name="Duboule D."/>
            <person name="McGlinn E."/>
            <person name="Kini R.M."/>
            <person name="Richardson M.K."/>
        </authorList>
    </citation>
    <scope>NUCLEOTIDE SEQUENCE</scope>
    <source>
        <tissue evidence="19">Blood</tissue>
    </source>
</reference>
<accession>V8PG11</accession>
<dbReference type="InterPro" id="IPR000082">
    <property type="entry name" value="SEA_dom"/>
</dbReference>
<keyword evidence="13" id="KW-0373">Hyaluronic acid</keyword>
<feature type="compositionally biased region" description="Basic and acidic residues" evidence="17">
    <location>
        <begin position="77"/>
        <end position="97"/>
    </location>
</feature>
<feature type="region of interest" description="Disordered" evidence="17">
    <location>
        <begin position="77"/>
        <end position="104"/>
    </location>
</feature>
<dbReference type="InterPro" id="IPR039861">
    <property type="entry name" value="IMPG"/>
</dbReference>
<dbReference type="Pfam" id="PF01390">
    <property type="entry name" value="SEA"/>
    <property type="match status" value="1"/>
</dbReference>
<evidence type="ECO:0000256" key="7">
    <source>
        <dbReference type="ARBA" id="ARBA00022729"/>
    </source>
</evidence>
<keyword evidence="12" id="KW-0966">Cell projection</keyword>
<dbReference type="GO" id="GO:0007601">
    <property type="term" value="P:visual perception"/>
    <property type="evidence" value="ECO:0007669"/>
    <property type="project" value="InterPro"/>
</dbReference>
<dbReference type="Proteomes" id="UP000018936">
    <property type="component" value="Unassembled WGS sequence"/>
</dbReference>
<sequence length="269" mass="30876">MKYKVAFLSDNEIKQICQEAVWEAFQIFLDRIPGTTEYQNWVTACQRETFYIFDIGKNFSNSQEHLEIIQRRVKHRTFQDRKEDISPEKSSGKKPEEPPSVVTDTLGNEIVNDTKTSGKLKPEVPNIISKLPVEQTVEFSVTLSNQEYTPDLNNPGSPLYQKLAAKYQLQMQKIFEKLAGFKEIRVLGFRTSSTVAQYIVNFERDGSELPADGTDIKKIESEKSTLGEEKEIPTFVPKIADLQQMVAMLLQEDKSLFMDFKTLQFKDGQ</sequence>
<evidence type="ECO:0000256" key="12">
    <source>
        <dbReference type="ARBA" id="ARBA00023273"/>
    </source>
</evidence>
<comment type="subcellular location">
    <subcellularLocation>
        <location evidence="2">Cell projection</location>
        <location evidence="2">Cilium</location>
        <location evidence="2">Photoreceptor outer segment</location>
    </subcellularLocation>
    <subcellularLocation>
        <location evidence="1">Photoreceptor inner segment</location>
    </subcellularLocation>
    <subcellularLocation>
        <location evidence="3">Secreted</location>
        <location evidence="3">Extracellular space</location>
        <location evidence="3">Extracellular matrix</location>
        <location evidence="3">Interphotoreceptor matrix</location>
    </subcellularLocation>
</comment>
<dbReference type="SMART" id="SM00200">
    <property type="entry name" value="SEA"/>
    <property type="match status" value="1"/>
</dbReference>
<comment type="function">
    <text evidence="16">Chondroitin sulfate-, heparin- and hyaluronan-binding protein. May serve to form a basic macromolecular scaffold comprising the insoluble interphotoreceptor matrix.</text>
</comment>
<evidence type="ECO:0000256" key="14">
    <source>
        <dbReference type="ARBA" id="ARBA00040753"/>
    </source>
</evidence>
<dbReference type="GO" id="GO:0001917">
    <property type="term" value="C:photoreceptor inner segment"/>
    <property type="evidence" value="ECO:0007669"/>
    <property type="project" value="UniProtKB-SubCell"/>
</dbReference>
<dbReference type="AlphaFoldDB" id="V8PG11"/>
<evidence type="ECO:0000256" key="6">
    <source>
        <dbReference type="ARBA" id="ARBA00022674"/>
    </source>
</evidence>
<dbReference type="GO" id="GO:0005540">
    <property type="term" value="F:hyaluronic acid binding"/>
    <property type="evidence" value="ECO:0007669"/>
    <property type="project" value="UniProtKB-KW"/>
</dbReference>
<dbReference type="PANTHER" id="PTHR12199">
    <property type="entry name" value="INTERPHOTORECEPTOR MATRIX PROTEOGLYCAN"/>
    <property type="match status" value="1"/>
</dbReference>
<organism evidence="19 20">
    <name type="scientific">Ophiophagus hannah</name>
    <name type="common">King cobra</name>
    <name type="synonym">Naja hannah</name>
    <dbReference type="NCBI Taxonomy" id="8665"/>
    <lineage>
        <taxon>Eukaryota</taxon>
        <taxon>Metazoa</taxon>
        <taxon>Chordata</taxon>
        <taxon>Craniata</taxon>
        <taxon>Vertebrata</taxon>
        <taxon>Euteleostomi</taxon>
        <taxon>Lepidosauria</taxon>
        <taxon>Squamata</taxon>
        <taxon>Bifurcata</taxon>
        <taxon>Unidentata</taxon>
        <taxon>Episquamata</taxon>
        <taxon>Toxicofera</taxon>
        <taxon>Serpentes</taxon>
        <taxon>Colubroidea</taxon>
        <taxon>Elapidae</taxon>
        <taxon>Elapinae</taxon>
        <taxon>Ophiophagus</taxon>
    </lineage>
</organism>
<evidence type="ECO:0000256" key="15">
    <source>
        <dbReference type="ARBA" id="ARBA00042018"/>
    </source>
</evidence>
<dbReference type="EMBL" id="AZIM01000174">
    <property type="protein sequence ID" value="ETE72832.1"/>
    <property type="molecule type" value="Genomic_DNA"/>
</dbReference>
<evidence type="ECO:0000313" key="20">
    <source>
        <dbReference type="Proteomes" id="UP000018936"/>
    </source>
</evidence>
<evidence type="ECO:0000256" key="5">
    <source>
        <dbReference type="ARBA" id="ARBA00022530"/>
    </source>
</evidence>
<dbReference type="GO" id="GO:0033165">
    <property type="term" value="C:interphotoreceptor matrix"/>
    <property type="evidence" value="ECO:0007669"/>
    <property type="project" value="UniProtKB-SubCell"/>
</dbReference>
<feature type="non-terminal residue" evidence="19">
    <location>
        <position position="1"/>
    </location>
</feature>
<dbReference type="SUPFAM" id="SSF82671">
    <property type="entry name" value="SEA domain"/>
    <property type="match status" value="1"/>
</dbReference>
<evidence type="ECO:0000256" key="11">
    <source>
        <dbReference type="ARBA" id="ARBA00023180"/>
    </source>
</evidence>
<comment type="caution">
    <text evidence="19">The sequence shown here is derived from an EMBL/GenBank/DDBJ whole genome shotgun (WGS) entry which is preliminary data.</text>
</comment>
<dbReference type="PANTHER" id="PTHR12199:SF3">
    <property type="entry name" value="INTERPHOTORECEPTOR MATRIX PROTEOGLYCAN 1"/>
    <property type="match status" value="1"/>
</dbReference>
<evidence type="ECO:0000313" key="19">
    <source>
        <dbReference type="EMBL" id="ETE72832.1"/>
    </source>
</evidence>
<evidence type="ECO:0000256" key="16">
    <source>
        <dbReference type="ARBA" id="ARBA00045407"/>
    </source>
</evidence>
<protein>
    <recommendedName>
        <fullName evidence="14">Interphotoreceptor matrix proteoglycan 1</fullName>
    </recommendedName>
    <alternativeName>
        <fullName evidence="15">Sialoprotein associated with cones and rods</fullName>
    </alternativeName>
</protein>
<evidence type="ECO:0000256" key="1">
    <source>
        <dbReference type="ARBA" id="ARBA00004437"/>
    </source>
</evidence>
<evidence type="ECO:0000256" key="4">
    <source>
        <dbReference type="ARBA" id="ARBA00022525"/>
    </source>
</evidence>
<keyword evidence="10 19" id="KW-0675">Receptor</keyword>
<keyword evidence="5" id="KW-0272">Extracellular matrix</keyword>
<proteinExistence type="predicted"/>
<keyword evidence="4" id="KW-0964">Secreted</keyword>
<keyword evidence="7" id="KW-0732">Signal</keyword>
<dbReference type="Gene3D" id="3.30.70.960">
    <property type="entry name" value="SEA domain"/>
    <property type="match status" value="1"/>
</dbReference>
<gene>
    <name evidence="19" type="primary">IMPG1</name>
    <name evidence="19" type="ORF">L345_01341</name>
</gene>
<name>V8PG11_OPHHA</name>
<evidence type="ECO:0000256" key="9">
    <source>
        <dbReference type="ARBA" id="ARBA00022981"/>
    </source>
</evidence>
<dbReference type="GO" id="GO:0008201">
    <property type="term" value="F:heparin binding"/>
    <property type="evidence" value="ECO:0007669"/>
    <property type="project" value="UniProtKB-KW"/>
</dbReference>
<evidence type="ECO:0000256" key="13">
    <source>
        <dbReference type="ARBA" id="ARBA00023290"/>
    </source>
</evidence>
<evidence type="ECO:0000256" key="2">
    <source>
        <dbReference type="ARBA" id="ARBA00004504"/>
    </source>
</evidence>
<keyword evidence="20" id="KW-1185">Reference proteome</keyword>
<evidence type="ECO:0000256" key="10">
    <source>
        <dbReference type="ARBA" id="ARBA00023170"/>
    </source>
</evidence>
<evidence type="ECO:0000256" key="17">
    <source>
        <dbReference type="SAM" id="MobiDB-lite"/>
    </source>
</evidence>
<dbReference type="InterPro" id="IPR036364">
    <property type="entry name" value="SEA_dom_sf"/>
</dbReference>
<keyword evidence="8" id="KW-0677">Repeat</keyword>
<evidence type="ECO:0000259" key="18">
    <source>
        <dbReference type="PROSITE" id="PS50024"/>
    </source>
</evidence>
<keyword evidence="9" id="KW-0730">Sialic acid</keyword>
<evidence type="ECO:0000256" key="8">
    <source>
        <dbReference type="ARBA" id="ARBA00022737"/>
    </source>
</evidence>
<dbReference type="OrthoDB" id="9908153at2759"/>
<dbReference type="GO" id="GO:0001750">
    <property type="term" value="C:photoreceptor outer segment"/>
    <property type="evidence" value="ECO:0007669"/>
    <property type="project" value="UniProtKB-SubCell"/>
</dbReference>
<keyword evidence="11" id="KW-0325">Glycoprotein</keyword>
<feature type="domain" description="SEA" evidence="18">
    <location>
        <begin position="133"/>
        <end position="252"/>
    </location>
</feature>